<dbReference type="KEGG" id="satk:SA2016_2315"/>
<organism evidence="7 8">
    <name type="scientific">Sinomonas atrocyanea</name>
    <dbReference type="NCBI Taxonomy" id="37927"/>
    <lineage>
        <taxon>Bacteria</taxon>
        <taxon>Bacillati</taxon>
        <taxon>Actinomycetota</taxon>
        <taxon>Actinomycetes</taxon>
        <taxon>Micrococcales</taxon>
        <taxon>Micrococcaceae</taxon>
        <taxon>Sinomonas</taxon>
    </lineage>
</organism>
<accession>A0A127A2G5</accession>
<feature type="transmembrane region" description="Helical" evidence="6">
    <location>
        <begin position="77"/>
        <end position="96"/>
    </location>
</feature>
<keyword evidence="8" id="KW-1185">Reference proteome</keyword>
<dbReference type="InterPro" id="IPR051633">
    <property type="entry name" value="AceTr"/>
</dbReference>
<feature type="transmembrane region" description="Helical" evidence="6">
    <location>
        <begin position="20"/>
        <end position="39"/>
    </location>
</feature>
<proteinExistence type="inferred from homology"/>
<evidence type="ECO:0000313" key="7">
    <source>
        <dbReference type="EMBL" id="AMM32984.1"/>
    </source>
</evidence>
<dbReference type="PANTHER" id="PTHR31123">
    <property type="entry name" value="ACCUMULATION OF DYADS PROTEIN 2-RELATED"/>
    <property type="match status" value="1"/>
</dbReference>
<sequence>MTTFVLSLANANVVPTAGSAVLGLALFYGGLAQVAAGLWEFAKGNTFGATAFCSFGFFWASFWWLEINPDVASKAGSAGVGAYLLGWTIFTAYMTVAAIRTNGVVLAVFVMLTLTFLALTIGAFSGSTIFDRIGGWLGIITAILAWYGSFATVVNATWKRSLLPVWAAR</sequence>
<name>A0A127A2G5_9MICC</name>
<keyword evidence="3 6" id="KW-0812">Transmembrane</keyword>
<dbReference type="InterPro" id="IPR000791">
    <property type="entry name" value="Gpr1/Fun34/SatP-like"/>
</dbReference>
<dbReference type="STRING" id="37927.SA2016_2315"/>
<reference evidence="7 8" key="1">
    <citation type="submission" date="2016-02" db="EMBL/GenBank/DDBJ databases">
        <title>Complete genome of Sinomonas atrocyanea KCTC 3377.</title>
        <authorList>
            <person name="Kim K.M."/>
        </authorList>
    </citation>
    <scope>NUCLEOTIDE SEQUENCE [LARGE SCALE GENOMIC DNA]</scope>
    <source>
        <strain evidence="7 8">KCTC 3377</strain>
    </source>
</reference>
<evidence type="ECO:0000313" key="8">
    <source>
        <dbReference type="Proteomes" id="UP000070134"/>
    </source>
</evidence>
<keyword evidence="4 6" id="KW-1133">Transmembrane helix</keyword>
<dbReference type="PATRIC" id="fig|37927.3.peg.2383"/>
<feature type="transmembrane region" description="Helical" evidence="6">
    <location>
        <begin position="103"/>
        <end position="124"/>
    </location>
</feature>
<gene>
    <name evidence="7" type="ORF">SA2016_2315</name>
</gene>
<dbReference type="GO" id="GO:0015123">
    <property type="term" value="F:acetate transmembrane transporter activity"/>
    <property type="evidence" value="ECO:0007669"/>
    <property type="project" value="TreeGrafter"/>
</dbReference>
<comment type="similarity">
    <text evidence="2">Belongs to the acetate uptake transporter (AceTr) (TC 2.A.96) family.</text>
</comment>
<evidence type="ECO:0000256" key="2">
    <source>
        <dbReference type="ARBA" id="ARBA00005587"/>
    </source>
</evidence>
<evidence type="ECO:0000256" key="4">
    <source>
        <dbReference type="ARBA" id="ARBA00022989"/>
    </source>
</evidence>
<protein>
    <submittedName>
        <fullName evidence="7">Putative transmembrane protein</fullName>
    </submittedName>
</protein>
<evidence type="ECO:0000256" key="3">
    <source>
        <dbReference type="ARBA" id="ARBA00022692"/>
    </source>
</evidence>
<comment type="subcellular location">
    <subcellularLocation>
        <location evidence="1">Membrane</location>
        <topology evidence="1">Multi-pass membrane protein</topology>
    </subcellularLocation>
</comment>
<keyword evidence="5 6" id="KW-0472">Membrane</keyword>
<dbReference type="EMBL" id="CP014518">
    <property type="protein sequence ID" value="AMM32984.1"/>
    <property type="molecule type" value="Genomic_DNA"/>
</dbReference>
<dbReference type="AlphaFoldDB" id="A0A127A2G5"/>
<dbReference type="NCBIfam" id="NF038013">
    <property type="entry name" value="AceTr_1"/>
    <property type="match status" value="1"/>
</dbReference>
<dbReference type="Pfam" id="PF01184">
    <property type="entry name" value="Gpr1_Fun34_YaaH"/>
    <property type="match status" value="1"/>
</dbReference>
<dbReference type="PANTHER" id="PTHR31123:SF1">
    <property type="entry name" value="ACCUMULATION OF DYADS PROTEIN 2-RELATED"/>
    <property type="match status" value="1"/>
</dbReference>
<dbReference type="GO" id="GO:0005886">
    <property type="term" value="C:plasma membrane"/>
    <property type="evidence" value="ECO:0007669"/>
    <property type="project" value="TreeGrafter"/>
</dbReference>
<evidence type="ECO:0000256" key="1">
    <source>
        <dbReference type="ARBA" id="ARBA00004141"/>
    </source>
</evidence>
<evidence type="ECO:0000256" key="5">
    <source>
        <dbReference type="ARBA" id="ARBA00023136"/>
    </source>
</evidence>
<dbReference type="Proteomes" id="UP000070134">
    <property type="component" value="Chromosome"/>
</dbReference>
<evidence type="ECO:0000256" key="6">
    <source>
        <dbReference type="SAM" id="Phobius"/>
    </source>
</evidence>
<feature type="transmembrane region" description="Helical" evidence="6">
    <location>
        <begin position="136"/>
        <end position="158"/>
    </location>
</feature>
<feature type="transmembrane region" description="Helical" evidence="6">
    <location>
        <begin position="46"/>
        <end position="65"/>
    </location>
</feature>